<dbReference type="InterPro" id="IPR000792">
    <property type="entry name" value="Tscrpt_reg_LuxR_C"/>
</dbReference>
<dbReference type="InterPro" id="IPR016032">
    <property type="entry name" value="Sig_transdc_resp-reg_C-effctor"/>
</dbReference>
<dbReference type="Proteomes" id="UP000199582">
    <property type="component" value="Unassembled WGS sequence"/>
</dbReference>
<dbReference type="PANTHER" id="PTHR43433">
    <property type="entry name" value="HYDROLASE, ALPHA/BETA FOLD FAMILY PROTEIN"/>
    <property type="match status" value="1"/>
</dbReference>
<dbReference type="SUPFAM" id="SSF53474">
    <property type="entry name" value="alpha/beta-Hydrolases"/>
    <property type="match status" value="1"/>
</dbReference>
<dbReference type="Pfam" id="PF00196">
    <property type="entry name" value="GerE"/>
    <property type="match status" value="1"/>
</dbReference>
<feature type="domain" description="HTH luxR-type" evidence="1">
    <location>
        <begin position="206"/>
        <end position="271"/>
    </location>
</feature>
<dbReference type="STRING" id="1287727.SAMN05443999_10825"/>
<dbReference type="CDD" id="cd06170">
    <property type="entry name" value="LuxR_C_like"/>
    <property type="match status" value="1"/>
</dbReference>
<sequence length="594" mass="66683">MTSTRRKTDQSDVVTLSEEDRAEAIDRLYDVALDPTRYEALLDHWESAIGPLRAQVDLSAPRLLDDPQIAAHFRRATEFLDRVALGDRKGDLEAILAPFDRVATVLFDRKYKLRAANAAARQVMNLPEQACLRDLPIHEADINAVATTLSMLFEDPEKDTAVLRVRSRRADHLIVLRLQRCAAADGTVLVLAASNEVTLPPGFCDILRQAFELTATEAEILRHLVDCRSVNEIAAERDRSVDTIRVQIKSILAKTETHSQLELVRLALSVMDMTTMTTQPASAPRVVSRGYAMLVEHDYKSLVTPDGRRVDYLVLGAAQGRPVLYLPLDFGLVRWPASAESFAARRGLRVIVPLRPGYGMSDMVGRSEDYDAALIADTMLVLRAEGVTRCPVICLSGDAYYAVRLARTYPETFSGIIACAGMLPLTRREQFERMDKWHRFIIAGAKYTPHLLPFMVKAGFVLAERIGKRGFVHAVFGNSAADIATFENKEVYEAIIIGSETALSEHNCAHEAFSRQLVSGQLEDWSAEINALRGQLPVIFMNGTQDPQVPLATFEDFRREYDWIEFHLFEDAGQLLFFRHWRQVLTRLISLIED</sequence>
<evidence type="ECO:0000259" key="1">
    <source>
        <dbReference type="PROSITE" id="PS50043"/>
    </source>
</evidence>
<dbReference type="GO" id="GO:0006355">
    <property type="term" value="P:regulation of DNA-templated transcription"/>
    <property type="evidence" value="ECO:0007669"/>
    <property type="project" value="InterPro"/>
</dbReference>
<evidence type="ECO:0000313" key="2">
    <source>
        <dbReference type="EMBL" id="SEL78511.1"/>
    </source>
</evidence>
<dbReference type="InterPro" id="IPR050471">
    <property type="entry name" value="AB_hydrolase"/>
</dbReference>
<protein>
    <submittedName>
        <fullName evidence="2">Regulatory protein, luxR family</fullName>
    </submittedName>
</protein>
<dbReference type="InterPro" id="IPR036388">
    <property type="entry name" value="WH-like_DNA-bd_sf"/>
</dbReference>
<dbReference type="SMART" id="SM00421">
    <property type="entry name" value="HTH_LUXR"/>
    <property type="match status" value="1"/>
</dbReference>
<organism evidence="2 3">
    <name type="scientific">Roseovarius azorensis</name>
    <dbReference type="NCBI Taxonomy" id="1287727"/>
    <lineage>
        <taxon>Bacteria</taxon>
        <taxon>Pseudomonadati</taxon>
        <taxon>Pseudomonadota</taxon>
        <taxon>Alphaproteobacteria</taxon>
        <taxon>Rhodobacterales</taxon>
        <taxon>Roseobacteraceae</taxon>
        <taxon>Roseovarius</taxon>
    </lineage>
</organism>
<dbReference type="InterPro" id="IPR029058">
    <property type="entry name" value="AB_hydrolase_fold"/>
</dbReference>
<evidence type="ECO:0000313" key="3">
    <source>
        <dbReference type="Proteomes" id="UP000199582"/>
    </source>
</evidence>
<dbReference type="AlphaFoldDB" id="A0A1H7T0W4"/>
<keyword evidence="3" id="KW-1185">Reference proteome</keyword>
<proteinExistence type="predicted"/>
<dbReference type="PROSITE" id="PS50043">
    <property type="entry name" value="HTH_LUXR_2"/>
    <property type="match status" value="1"/>
</dbReference>
<dbReference type="OrthoDB" id="8107794at2"/>
<dbReference type="EMBL" id="FOAG01000008">
    <property type="protein sequence ID" value="SEL78511.1"/>
    <property type="molecule type" value="Genomic_DNA"/>
</dbReference>
<dbReference type="Gene3D" id="3.40.50.1820">
    <property type="entry name" value="alpha/beta hydrolase"/>
    <property type="match status" value="1"/>
</dbReference>
<accession>A0A1H7T0W4</accession>
<name>A0A1H7T0W4_9RHOB</name>
<dbReference type="SUPFAM" id="SSF46894">
    <property type="entry name" value="C-terminal effector domain of the bipartite response regulators"/>
    <property type="match status" value="1"/>
</dbReference>
<dbReference type="Gene3D" id="1.10.10.10">
    <property type="entry name" value="Winged helix-like DNA-binding domain superfamily/Winged helix DNA-binding domain"/>
    <property type="match status" value="1"/>
</dbReference>
<dbReference type="GO" id="GO:0003677">
    <property type="term" value="F:DNA binding"/>
    <property type="evidence" value="ECO:0007669"/>
    <property type="project" value="InterPro"/>
</dbReference>
<dbReference type="PANTHER" id="PTHR43433:SF5">
    <property type="entry name" value="AB HYDROLASE-1 DOMAIN-CONTAINING PROTEIN"/>
    <property type="match status" value="1"/>
</dbReference>
<dbReference type="RefSeq" id="WP_093037454.1">
    <property type="nucleotide sequence ID" value="NZ_FOAG01000008.1"/>
</dbReference>
<gene>
    <name evidence="2" type="ORF">SAMN05443999_10825</name>
</gene>
<reference evidence="2 3" key="1">
    <citation type="submission" date="2016-10" db="EMBL/GenBank/DDBJ databases">
        <authorList>
            <person name="de Groot N.N."/>
        </authorList>
    </citation>
    <scope>NUCLEOTIDE SEQUENCE [LARGE SCALE GENOMIC DNA]</scope>
    <source>
        <strain evidence="2 3">DSM 100674</strain>
    </source>
</reference>